<evidence type="ECO:0000256" key="2">
    <source>
        <dbReference type="ARBA" id="ARBA00022490"/>
    </source>
</evidence>
<name>A0A914BT84_PATMI</name>
<protein>
    <recommendedName>
        <fullName evidence="10">Dynein assembly factor 3, axonemal homolog</fullName>
    </recommendedName>
</protein>
<feature type="region of interest" description="Disordered" evidence="5">
    <location>
        <begin position="309"/>
        <end position="371"/>
    </location>
</feature>
<feature type="compositionally biased region" description="Acidic residues" evidence="5">
    <location>
        <begin position="333"/>
        <end position="342"/>
    </location>
</feature>
<feature type="domain" description="Dynein assembly factor 3 C-terminal" evidence="7">
    <location>
        <begin position="139"/>
        <end position="463"/>
    </location>
</feature>
<evidence type="ECO:0000256" key="4">
    <source>
        <dbReference type="ARBA" id="ARBA00024190"/>
    </source>
</evidence>
<keyword evidence="3" id="KW-0970">Cilium biogenesis/degradation</keyword>
<evidence type="ECO:0000259" key="6">
    <source>
        <dbReference type="Pfam" id="PF14737"/>
    </source>
</evidence>
<reference evidence="8" key="1">
    <citation type="submission" date="2022-11" db="UniProtKB">
        <authorList>
            <consortium name="EnsemblMetazoa"/>
        </authorList>
    </citation>
    <scope>IDENTIFICATION</scope>
</reference>
<evidence type="ECO:0000256" key="1">
    <source>
        <dbReference type="ARBA" id="ARBA00010449"/>
    </source>
</evidence>
<dbReference type="EnsemblMetazoa" id="XM_038223486.1">
    <property type="protein sequence ID" value="XP_038079414.1"/>
    <property type="gene ID" value="LOC119746509"/>
</dbReference>
<dbReference type="AlphaFoldDB" id="A0A914BT84"/>
<dbReference type="GO" id="GO:0120293">
    <property type="term" value="C:dynein axonemal particle"/>
    <property type="evidence" value="ECO:0007669"/>
    <property type="project" value="UniProtKB-SubCell"/>
</dbReference>
<comment type="similarity">
    <text evidence="1">Belongs to the DNAAF3 family.</text>
</comment>
<evidence type="ECO:0000313" key="9">
    <source>
        <dbReference type="Proteomes" id="UP000887568"/>
    </source>
</evidence>
<feature type="domain" description="DUF4470" evidence="6">
    <location>
        <begin position="10"/>
        <end position="106"/>
    </location>
</feature>
<sequence>MTDAFGAITWWGFSPALDLQDKVRDVETSSDLNILMIGAGDCRHMLKTIALSHRHKKKQINFYVIESNLELLGRHLLLTNLALESPKLMGLQEKTELFLEVFGNSLVRQQTRDYIVSKAKDFIRMVTDSDYLAQRLPAFDFSLLKFKERDQLEAIFKFWRGSDDRVFDISKCWDNRLRRYLSTRYDSRVGAYDWDYNMKLLDRGAGIIHKKEYSYWRETGSAFSVREGTYDVPNKTLASGLIVKTTSGNVPQRGYWGDIVSSPYLAFGIESEEASLTKKTNDKYTKSAQDISEHNILAMLHELTTGEKYVLPKPSKDTETKEKKNSEGATLEEITEEEEEEVEDKKEDKSNEQKKKQVEENGNKDQQNKEYENIPIENVKIYFLPIGSAHEIHKKGKYKGLFNMVYLSNGMVHYLTEDLKTVFADQSTIITETARFMLELKTEQCQEFLSKVTGMARAVGCQITSTSDALKDSFLRFRFERKT</sequence>
<dbReference type="GO" id="GO:0070286">
    <property type="term" value="P:axonemal dynein complex assembly"/>
    <property type="evidence" value="ECO:0007669"/>
    <property type="project" value="InterPro"/>
</dbReference>
<evidence type="ECO:0000256" key="3">
    <source>
        <dbReference type="ARBA" id="ARBA00022794"/>
    </source>
</evidence>
<dbReference type="CTD" id="352909"/>
<dbReference type="Proteomes" id="UP000887568">
    <property type="component" value="Unplaced"/>
</dbReference>
<evidence type="ECO:0008006" key="10">
    <source>
        <dbReference type="Google" id="ProtNLM"/>
    </source>
</evidence>
<feature type="compositionally biased region" description="Basic and acidic residues" evidence="5">
    <location>
        <begin position="343"/>
        <end position="371"/>
    </location>
</feature>
<dbReference type="PANTHER" id="PTHR22118:SF14">
    <property type="entry name" value="DYNEIN AXONEMAL ASSEMBLY FACTOR 3"/>
    <property type="match status" value="1"/>
</dbReference>
<keyword evidence="2" id="KW-0963">Cytoplasm</keyword>
<evidence type="ECO:0000256" key="5">
    <source>
        <dbReference type="SAM" id="MobiDB-lite"/>
    </source>
</evidence>
<dbReference type="InterPro" id="IPR028235">
    <property type="entry name" value="DNAAF3_C"/>
</dbReference>
<comment type="subcellular location">
    <subcellularLocation>
        <location evidence="4">Dynein axonemal particle</location>
    </subcellularLocation>
</comment>
<dbReference type="Pfam" id="PF14740">
    <property type="entry name" value="DUF4471"/>
    <property type="match status" value="1"/>
</dbReference>
<dbReference type="GeneID" id="119746509"/>
<keyword evidence="9" id="KW-1185">Reference proteome</keyword>
<dbReference type="GO" id="GO:0044458">
    <property type="term" value="P:motile cilium assembly"/>
    <property type="evidence" value="ECO:0007669"/>
    <property type="project" value="TreeGrafter"/>
</dbReference>
<dbReference type="OMA" id="MREGIYQ"/>
<evidence type="ECO:0000313" key="8">
    <source>
        <dbReference type="EnsemblMetazoa" id="XP_038079414.1"/>
    </source>
</evidence>
<feature type="compositionally biased region" description="Basic and acidic residues" evidence="5">
    <location>
        <begin position="314"/>
        <end position="326"/>
    </location>
</feature>
<dbReference type="InterPro" id="IPR027974">
    <property type="entry name" value="DUF4470"/>
</dbReference>
<dbReference type="PANTHER" id="PTHR22118">
    <property type="entry name" value="DYNEIN ASSEMBLY FACTOR 3, AXONEMAL"/>
    <property type="match status" value="1"/>
</dbReference>
<dbReference type="Pfam" id="PF14737">
    <property type="entry name" value="DUF4470"/>
    <property type="match status" value="1"/>
</dbReference>
<organism evidence="8 9">
    <name type="scientific">Patiria miniata</name>
    <name type="common">Bat star</name>
    <name type="synonym">Asterina miniata</name>
    <dbReference type="NCBI Taxonomy" id="46514"/>
    <lineage>
        <taxon>Eukaryota</taxon>
        <taxon>Metazoa</taxon>
        <taxon>Echinodermata</taxon>
        <taxon>Eleutherozoa</taxon>
        <taxon>Asterozoa</taxon>
        <taxon>Asteroidea</taxon>
        <taxon>Valvatacea</taxon>
        <taxon>Valvatida</taxon>
        <taxon>Asterinidae</taxon>
        <taxon>Patiria</taxon>
    </lineage>
</organism>
<dbReference type="OrthoDB" id="538817at2759"/>
<accession>A0A914BT84</accession>
<dbReference type="RefSeq" id="XP_038079414.1">
    <property type="nucleotide sequence ID" value="XM_038223486.1"/>
</dbReference>
<proteinExistence type="inferred from homology"/>
<dbReference type="InterPro" id="IPR039304">
    <property type="entry name" value="DNAAF3"/>
</dbReference>
<evidence type="ECO:0000259" key="7">
    <source>
        <dbReference type="Pfam" id="PF14740"/>
    </source>
</evidence>